<reference evidence="2" key="3">
    <citation type="submission" date="2015-04" db="UniProtKB">
        <authorList>
            <consortium name="EnsemblPlants"/>
        </authorList>
    </citation>
    <scope>IDENTIFICATION</scope>
</reference>
<dbReference type="HOGENOM" id="CLU_2149456_0_0_1"/>
<dbReference type="Proteomes" id="UP000032180">
    <property type="component" value="Chromosome 12"/>
</dbReference>
<protein>
    <submittedName>
        <fullName evidence="2">Uncharacterized protein</fullName>
    </submittedName>
</protein>
<dbReference type="EnsemblPlants" id="LPERR12G10530.1">
    <property type="protein sequence ID" value="LPERR12G10530.1"/>
    <property type="gene ID" value="LPERR12G10530"/>
</dbReference>
<keyword evidence="3" id="KW-1185">Reference proteome</keyword>
<keyword evidence="1" id="KW-0472">Membrane</keyword>
<sequence length="112" mass="13056">MAFWERYRFVRGRPTRISLWPESRYIRSHAMFRVYLSRVVAGLGFLIFTWSTVVLLGGFVSMLSEEDFWSLTTFDQALPLSIGSRIGTIQGLRIARYYSSYHQDPDAVSHKK</sequence>
<dbReference type="PANTHER" id="PTHR33115:SF22">
    <property type="entry name" value="OS12G0449900 PROTEIN"/>
    <property type="match status" value="1"/>
</dbReference>
<dbReference type="Gramene" id="LPERR12G10530.1">
    <property type="protein sequence ID" value="LPERR12G10530.1"/>
    <property type="gene ID" value="LPERR12G10530"/>
</dbReference>
<dbReference type="AlphaFoldDB" id="A0A0D9XZH8"/>
<reference evidence="3" key="2">
    <citation type="submission" date="2013-12" db="EMBL/GenBank/DDBJ databases">
        <authorList>
            <person name="Yu Y."/>
            <person name="Lee S."/>
            <person name="de Baynast K."/>
            <person name="Wissotski M."/>
            <person name="Liu L."/>
            <person name="Talag J."/>
            <person name="Goicoechea J."/>
            <person name="Angelova A."/>
            <person name="Jetty R."/>
            <person name="Kudrna D."/>
            <person name="Golser W."/>
            <person name="Rivera L."/>
            <person name="Zhang J."/>
            <person name="Wing R."/>
        </authorList>
    </citation>
    <scope>NUCLEOTIDE SEQUENCE</scope>
</reference>
<keyword evidence="1" id="KW-0812">Transmembrane</keyword>
<accession>A0A0D9XZH8</accession>
<evidence type="ECO:0000256" key="1">
    <source>
        <dbReference type="SAM" id="Phobius"/>
    </source>
</evidence>
<dbReference type="STRING" id="77586.A0A0D9XZH8"/>
<feature type="transmembrane region" description="Helical" evidence="1">
    <location>
        <begin position="35"/>
        <end position="60"/>
    </location>
</feature>
<evidence type="ECO:0000313" key="3">
    <source>
        <dbReference type="Proteomes" id="UP000032180"/>
    </source>
</evidence>
<keyword evidence="1" id="KW-1133">Transmembrane helix</keyword>
<reference evidence="2 3" key="1">
    <citation type="submission" date="2012-08" db="EMBL/GenBank/DDBJ databases">
        <title>Oryza genome evolution.</title>
        <authorList>
            <person name="Wing R.A."/>
        </authorList>
    </citation>
    <scope>NUCLEOTIDE SEQUENCE</scope>
</reference>
<name>A0A0D9XZH8_9ORYZ</name>
<organism evidence="2 3">
    <name type="scientific">Leersia perrieri</name>
    <dbReference type="NCBI Taxonomy" id="77586"/>
    <lineage>
        <taxon>Eukaryota</taxon>
        <taxon>Viridiplantae</taxon>
        <taxon>Streptophyta</taxon>
        <taxon>Embryophyta</taxon>
        <taxon>Tracheophyta</taxon>
        <taxon>Spermatophyta</taxon>
        <taxon>Magnoliopsida</taxon>
        <taxon>Liliopsida</taxon>
        <taxon>Poales</taxon>
        <taxon>Poaceae</taxon>
        <taxon>BOP clade</taxon>
        <taxon>Oryzoideae</taxon>
        <taxon>Oryzeae</taxon>
        <taxon>Oryzinae</taxon>
        <taxon>Leersia</taxon>
    </lineage>
</organism>
<proteinExistence type="predicted"/>
<dbReference type="PANTHER" id="PTHR33115">
    <property type="entry name" value="ARM REPEAT SUPERFAMILY PROTEIN"/>
    <property type="match status" value="1"/>
</dbReference>
<evidence type="ECO:0000313" key="2">
    <source>
        <dbReference type="EnsemblPlants" id="LPERR12G10530.1"/>
    </source>
</evidence>